<dbReference type="Gene3D" id="1.20.120.1490">
    <property type="match status" value="1"/>
</dbReference>
<feature type="coiled-coil region" evidence="1">
    <location>
        <begin position="1"/>
        <end position="28"/>
    </location>
</feature>
<accession>A0A382G137</accession>
<organism evidence="2">
    <name type="scientific">marine metagenome</name>
    <dbReference type="NCBI Taxonomy" id="408172"/>
    <lineage>
        <taxon>unclassified sequences</taxon>
        <taxon>metagenomes</taxon>
        <taxon>ecological metagenomes</taxon>
    </lineage>
</organism>
<dbReference type="EMBL" id="UINC01052504">
    <property type="protein sequence ID" value="SVB67911.1"/>
    <property type="molecule type" value="Genomic_DNA"/>
</dbReference>
<sequence length="57" mass="6920">MADHENSNSDLHAQLDKMEHELRSLEFNRPYEMEKIRELTRKIYELKLKLAESEIVF</sequence>
<dbReference type="AlphaFoldDB" id="A0A382G137"/>
<keyword evidence="1" id="KW-0175">Coiled coil</keyword>
<gene>
    <name evidence="2" type="ORF">METZ01_LOCUS220765</name>
</gene>
<evidence type="ECO:0000256" key="1">
    <source>
        <dbReference type="SAM" id="Coils"/>
    </source>
</evidence>
<protein>
    <submittedName>
        <fullName evidence="2">Uncharacterized protein</fullName>
    </submittedName>
</protein>
<reference evidence="2" key="1">
    <citation type="submission" date="2018-05" db="EMBL/GenBank/DDBJ databases">
        <authorList>
            <person name="Lanie J.A."/>
            <person name="Ng W.-L."/>
            <person name="Kazmierczak K.M."/>
            <person name="Andrzejewski T.M."/>
            <person name="Davidsen T.M."/>
            <person name="Wayne K.J."/>
            <person name="Tettelin H."/>
            <person name="Glass J.I."/>
            <person name="Rusch D."/>
            <person name="Podicherti R."/>
            <person name="Tsui H.-C.T."/>
            <person name="Winkler M.E."/>
        </authorList>
    </citation>
    <scope>NUCLEOTIDE SEQUENCE</scope>
</reference>
<name>A0A382G137_9ZZZZ</name>
<evidence type="ECO:0000313" key="2">
    <source>
        <dbReference type="EMBL" id="SVB67911.1"/>
    </source>
</evidence>
<proteinExistence type="predicted"/>